<dbReference type="NCBIfam" id="TIGR00761">
    <property type="entry name" value="argB"/>
    <property type="match status" value="1"/>
</dbReference>
<evidence type="ECO:0000256" key="5">
    <source>
        <dbReference type="ARBA" id="ARBA00022741"/>
    </source>
</evidence>
<reference evidence="12" key="2">
    <citation type="journal article" date="2020" name="Antonie Van Leeuwenhoek">
        <title>Labilibaculum antarcticum sp. nov., a novel facultative anaerobic, psychrotorelant bacterium isolated from marine sediment of Antarctica.</title>
        <authorList>
            <person name="Watanabe M."/>
            <person name="Kojima H."/>
            <person name="Fukui M."/>
        </authorList>
    </citation>
    <scope>NUCLEOTIDE SEQUENCE [LARGE SCALE GENOMIC DNA]</scope>
    <source>
        <strain evidence="12">SPP2</strain>
    </source>
</reference>
<reference evidence="11 12" key="1">
    <citation type="journal article" date="2018" name="Mar. Genomics">
        <title>Complete genome sequence of Marinifilaceae bacterium strain SPP2, isolated from the Antarctic marine sediment.</title>
        <authorList>
            <person name="Watanabe M."/>
            <person name="Kojima H."/>
            <person name="Fukui M."/>
        </authorList>
    </citation>
    <scope>NUCLEOTIDE SEQUENCE [LARGE SCALE GENOMIC DNA]</scope>
    <source>
        <strain evidence="11 12">SPP2</strain>
    </source>
</reference>
<dbReference type="AlphaFoldDB" id="A0A1Y1CPF9"/>
<dbReference type="GO" id="GO:0003991">
    <property type="term" value="F:acetylglutamate kinase activity"/>
    <property type="evidence" value="ECO:0007669"/>
    <property type="project" value="UniProtKB-UniRule"/>
</dbReference>
<dbReference type="InterPro" id="IPR036393">
    <property type="entry name" value="AceGlu_kinase-like_sf"/>
</dbReference>
<evidence type="ECO:0000313" key="11">
    <source>
        <dbReference type="EMBL" id="BAX82328.1"/>
    </source>
</evidence>
<evidence type="ECO:0000256" key="8">
    <source>
        <dbReference type="ARBA" id="ARBA00048141"/>
    </source>
</evidence>
<comment type="similarity">
    <text evidence="9">Belongs to the acetylglutamate kinase family. ArgB subfamily.</text>
</comment>
<proteinExistence type="inferred from homology"/>
<evidence type="ECO:0000259" key="10">
    <source>
        <dbReference type="Pfam" id="PF00696"/>
    </source>
</evidence>
<dbReference type="PANTHER" id="PTHR23342:SF0">
    <property type="entry name" value="N-ACETYLGLUTAMATE SYNTHASE, MITOCHONDRIAL"/>
    <property type="match status" value="1"/>
</dbReference>
<dbReference type="GO" id="GO:0042450">
    <property type="term" value="P:L-arginine biosynthetic process via ornithine"/>
    <property type="evidence" value="ECO:0007669"/>
    <property type="project" value="UniProtKB-UniRule"/>
</dbReference>
<dbReference type="Pfam" id="PF00696">
    <property type="entry name" value="AA_kinase"/>
    <property type="match status" value="1"/>
</dbReference>
<dbReference type="SUPFAM" id="SSF53633">
    <property type="entry name" value="Carbamate kinase-like"/>
    <property type="match status" value="1"/>
</dbReference>
<evidence type="ECO:0000256" key="1">
    <source>
        <dbReference type="ARBA" id="ARBA00004828"/>
    </source>
</evidence>
<dbReference type="EC" id="2.7.2.8" evidence="9"/>
<dbReference type="InterPro" id="IPR037528">
    <property type="entry name" value="ArgB"/>
</dbReference>
<keyword evidence="5 9" id="KW-0547">Nucleotide-binding</keyword>
<accession>A0A1Y1CPF9</accession>
<dbReference type="UniPathway" id="UPA00068">
    <property type="reaction ID" value="UER00107"/>
</dbReference>
<dbReference type="Gene3D" id="3.40.1160.10">
    <property type="entry name" value="Acetylglutamate kinase-like"/>
    <property type="match status" value="1"/>
</dbReference>
<feature type="domain" description="Aspartate/glutamate/uridylate kinase" evidence="10">
    <location>
        <begin position="4"/>
        <end position="242"/>
    </location>
</feature>
<keyword evidence="6 9" id="KW-0418">Kinase</keyword>
<keyword evidence="2 9" id="KW-0055">Arginine biosynthesis</keyword>
<organism evidence="11 12">
    <name type="scientific">Labilibaculum antarcticum</name>
    <dbReference type="NCBI Taxonomy" id="1717717"/>
    <lineage>
        <taxon>Bacteria</taxon>
        <taxon>Pseudomonadati</taxon>
        <taxon>Bacteroidota</taxon>
        <taxon>Bacteroidia</taxon>
        <taxon>Marinilabiliales</taxon>
        <taxon>Marinifilaceae</taxon>
        <taxon>Labilibaculum</taxon>
    </lineage>
</organism>
<dbReference type="RefSeq" id="WP_096432538.1">
    <property type="nucleotide sequence ID" value="NZ_AP018042.1"/>
</dbReference>
<keyword evidence="12" id="KW-1185">Reference proteome</keyword>
<name>A0A1Y1CPF9_9BACT</name>
<feature type="binding site" evidence="9">
    <location>
        <begin position="40"/>
        <end position="41"/>
    </location>
    <ligand>
        <name>substrate</name>
    </ligand>
</feature>
<dbReference type="PANTHER" id="PTHR23342">
    <property type="entry name" value="N-ACETYLGLUTAMATE SYNTHASE"/>
    <property type="match status" value="1"/>
</dbReference>
<dbReference type="EMBL" id="AP018042">
    <property type="protein sequence ID" value="BAX82328.1"/>
    <property type="molecule type" value="Genomic_DNA"/>
</dbReference>
<evidence type="ECO:0000256" key="9">
    <source>
        <dbReference type="HAMAP-Rule" id="MF_00082"/>
    </source>
</evidence>
<dbReference type="InterPro" id="IPR004662">
    <property type="entry name" value="AcgluKinase_fam"/>
</dbReference>
<feature type="binding site" evidence="9">
    <location>
        <position position="62"/>
    </location>
    <ligand>
        <name>substrate</name>
    </ligand>
</feature>
<evidence type="ECO:0000313" key="12">
    <source>
        <dbReference type="Proteomes" id="UP000218267"/>
    </source>
</evidence>
<feature type="binding site" evidence="9">
    <location>
        <position position="157"/>
    </location>
    <ligand>
        <name>substrate</name>
    </ligand>
</feature>
<feature type="site" description="Transition state stabilizer" evidence="9">
    <location>
        <position position="8"/>
    </location>
</feature>
<keyword evidence="3 9" id="KW-0028">Amino-acid biosynthesis</keyword>
<evidence type="ECO:0000256" key="4">
    <source>
        <dbReference type="ARBA" id="ARBA00022679"/>
    </source>
</evidence>
<comment type="subcellular location">
    <subcellularLocation>
        <location evidence="9">Cytoplasm</location>
    </subcellularLocation>
</comment>
<dbReference type="Proteomes" id="UP000218267">
    <property type="component" value="Chromosome"/>
</dbReference>
<keyword evidence="7 9" id="KW-0067">ATP-binding</keyword>
<dbReference type="KEGG" id="mbas:ALGA_4036"/>
<feature type="site" description="Transition state stabilizer" evidence="9">
    <location>
        <position position="223"/>
    </location>
</feature>
<comment type="function">
    <text evidence="9">Catalyzes the ATP-dependent phosphorylation of N-acetyl-L-glutamate.</text>
</comment>
<dbReference type="HAMAP" id="MF_00082">
    <property type="entry name" value="ArgB"/>
    <property type="match status" value="1"/>
</dbReference>
<keyword evidence="9" id="KW-0963">Cytoplasm</keyword>
<keyword evidence="4 9" id="KW-0808">Transferase</keyword>
<dbReference type="CDD" id="cd04238">
    <property type="entry name" value="AAK_NAGK-like"/>
    <property type="match status" value="1"/>
</dbReference>
<dbReference type="GO" id="GO:0005524">
    <property type="term" value="F:ATP binding"/>
    <property type="evidence" value="ECO:0007669"/>
    <property type="project" value="UniProtKB-UniRule"/>
</dbReference>
<protein>
    <recommendedName>
        <fullName evidence="9">Acetylglutamate kinase</fullName>
        <ecNumber evidence="9">2.7.2.8</ecNumber>
    </recommendedName>
    <alternativeName>
        <fullName evidence="9">N-acetyl-L-glutamate 5-phosphotransferase</fullName>
    </alternativeName>
    <alternativeName>
        <fullName evidence="9">NAG kinase</fullName>
        <shortName evidence="9">NAGK</shortName>
    </alternativeName>
</protein>
<evidence type="ECO:0000256" key="3">
    <source>
        <dbReference type="ARBA" id="ARBA00022605"/>
    </source>
</evidence>
<sequence length="259" mass="27646">MIDLTVVKIGGNVIDEPKKLNDFLDSFSNLNGKIVLVHGGGKVASDLAGKLGVKTKMVDGRRITDAENLKLVTMVYAGLINKNIVAALQARGVNAMGMCGADLDLIRAEKRSNTEIDYGFVGDVTAVNTLALCKQIECNSVLVIAPITHDGNGQLLNTNADTVATEVAVALSRFYKVKLIYSFEKLGVLMNADDDSSVMPVLSKEKCSDMVKSGKINTGMLPKTQNAFYALSKGVEEVVIGNFVSMETNHSSGTLVINS</sequence>
<dbReference type="OrthoDB" id="9803155at2"/>
<evidence type="ECO:0000256" key="7">
    <source>
        <dbReference type="ARBA" id="ARBA00022840"/>
    </source>
</evidence>
<gene>
    <name evidence="9" type="primary">argB</name>
    <name evidence="11" type="ORF">ALGA_4036</name>
</gene>
<dbReference type="GO" id="GO:0005737">
    <property type="term" value="C:cytoplasm"/>
    <property type="evidence" value="ECO:0007669"/>
    <property type="project" value="UniProtKB-SubCell"/>
</dbReference>
<comment type="pathway">
    <text evidence="1 9">Amino-acid biosynthesis; L-arginine biosynthesis; N(2)-acetyl-L-ornithine from L-glutamate: step 2/4.</text>
</comment>
<dbReference type="PIRSF" id="PIRSF000728">
    <property type="entry name" value="NAGK"/>
    <property type="match status" value="1"/>
</dbReference>
<evidence type="ECO:0000256" key="2">
    <source>
        <dbReference type="ARBA" id="ARBA00022571"/>
    </source>
</evidence>
<comment type="catalytic activity">
    <reaction evidence="8 9">
        <text>N-acetyl-L-glutamate + ATP = N-acetyl-L-glutamyl 5-phosphate + ADP</text>
        <dbReference type="Rhea" id="RHEA:14629"/>
        <dbReference type="ChEBI" id="CHEBI:30616"/>
        <dbReference type="ChEBI" id="CHEBI:44337"/>
        <dbReference type="ChEBI" id="CHEBI:57936"/>
        <dbReference type="ChEBI" id="CHEBI:456216"/>
        <dbReference type="EC" id="2.7.2.8"/>
    </reaction>
</comment>
<evidence type="ECO:0000256" key="6">
    <source>
        <dbReference type="ARBA" id="ARBA00022777"/>
    </source>
</evidence>
<dbReference type="InterPro" id="IPR001048">
    <property type="entry name" value="Asp/Glu/Uridylate_kinase"/>
</dbReference>